<reference evidence="1 2" key="2">
    <citation type="journal article" date="2016" name="Genome Announc.">
        <title>Complete Genome Sequences of Two Interactive Moderate Thermophiles, Paenibacillus napthalenovorans 32O-Y and Paenibacillus sp. 32O-W.</title>
        <authorList>
            <person name="Butler R.R.III."/>
            <person name="Wang J."/>
            <person name="Stark B.C."/>
            <person name="Pombert J.F."/>
        </authorList>
    </citation>
    <scope>NUCLEOTIDE SEQUENCE [LARGE SCALE GENOMIC DNA]</scope>
    <source>
        <strain evidence="1 2">32O-Y</strain>
    </source>
</reference>
<dbReference type="OrthoDB" id="2662966at2"/>
<dbReference type="Proteomes" id="UP000061660">
    <property type="component" value="Chromosome"/>
</dbReference>
<proteinExistence type="predicted"/>
<protein>
    <submittedName>
        <fullName evidence="1">Uncharacterized protein</fullName>
    </submittedName>
</protein>
<evidence type="ECO:0000313" key="1">
    <source>
        <dbReference type="EMBL" id="ALS25041.1"/>
    </source>
</evidence>
<dbReference type="RefSeq" id="WP_062410499.1">
    <property type="nucleotide sequence ID" value="NZ_CP013652.1"/>
</dbReference>
<name>A0A0U2USU8_9BACL</name>
<dbReference type="KEGG" id="pnp:IJ22_47790"/>
<dbReference type="PATRIC" id="fig|162209.4.peg.5031"/>
<dbReference type="EMBL" id="CP013652">
    <property type="protein sequence ID" value="ALS25041.1"/>
    <property type="molecule type" value="Genomic_DNA"/>
</dbReference>
<evidence type="ECO:0000313" key="2">
    <source>
        <dbReference type="Proteomes" id="UP000061660"/>
    </source>
</evidence>
<accession>A0A0U2USU8</accession>
<dbReference type="AlphaFoldDB" id="A0A0U2USU8"/>
<organism evidence="1 2">
    <name type="scientific">Paenibacillus naphthalenovorans</name>
    <dbReference type="NCBI Taxonomy" id="162209"/>
    <lineage>
        <taxon>Bacteria</taxon>
        <taxon>Bacillati</taxon>
        <taxon>Bacillota</taxon>
        <taxon>Bacilli</taxon>
        <taxon>Bacillales</taxon>
        <taxon>Paenibacillaceae</taxon>
        <taxon>Paenibacillus</taxon>
    </lineage>
</organism>
<sequence>MVEFPLWFQNAIQQRLDHVSARIERDPELCTYRKAEYTAFQAMFSCVEMTQLPAFMEWEDKVHFTRALENDRLYLQGMRDGVQLAFALLFDPLPSGDELLARNEKDRANNGSTGN</sequence>
<dbReference type="STRING" id="162209.IJ22_47790"/>
<keyword evidence="2" id="KW-1185">Reference proteome</keyword>
<reference evidence="2" key="1">
    <citation type="submission" date="2015-12" db="EMBL/GenBank/DDBJ databases">
        <title>Complete genome sequences of two moderately thermophilic Paenibacillus species.</title>
        <authorList>
            <person name="Butler R.III."/>
            <person name="Wang J."/>
            <person name="Stark B.C."/>
            <person name="Pombert J.-F."/>
        </authorList>
    </citation>
    <scope>NUCLEOTIDE SEQUENCE [LARGE SCALE GENOMIC DNA]</scope>
    <source>
        <strain evidence="2">32O-Y</strain>
    </source>
</reference>
<gene>
    <name evidence="1" type="ORF">IJ22_47790</name>
</gene>